<evidence type="ECO:0000256" key="12">
    <source>
        <dbReference type="RuleBase" id="RU003784"/>
    </source>
</evidence>
<dbReference type="PANTHER" id="PTHR11088:SF60">
    <property type="entry name" value="TRNA DIMETHYLALLYLTRANSFERASE"/>
    <property type="match status" value="1"/>
</dbReference>
<comment type="similarity">
    <text evidence="3 10 13">Belongs to the IPP transferase family.</text>
</comment>
<dbReference type="SUPFAM" id="SSF52540">
    <property type="entry name" value="P-loop containing nucleoside triphosphate hydrolases"/>
    <property type="match status" value="1"/>
</dbReference>
<dbReference type="GO" id="GO:0006400">
    <property type="term" value="P:tRNA modification"/>
    <property type="evidence" value="ECO:0007669"/>
    <property type="project" value="TreeGrafter"/>
</dbReference>
<dbReference type="InterPro" id="IPR018022">
    <property type="entry name" value="IPT"/>
</dbReference>
<dbReference type="Pfam" id="PF01715">
    <property type="entry name" value="IPPT"/>
    <property type="match status" value="1"/>
</dbReference>
<dbReference type="EMBL" id="MFLI01000001">
    <property type="protein sequence ID" value="OGG62885.1"/>
    <property type="molecule type" value="Genomic_DNA"/>
</dbReference>
<dbReference type="GO" id="GO:0005524">
    <property type="term" value="F:ATP binding"/>
    <property type="evidence" value="ECO:0007669"/>
    <property type="project" value="UniProtKB-UniRule"/>
</dbReference>
<evidence type="ECO:0000313" key="15">
    <source>
        <dbReference type="Proteomes" id="UP000178532"/>
    </source>
</evidence>
<evidence type="ECO:0000256" key="3">
    <source>
        <dbReference type="ARBA" id="ARBA00005842"/>
    </source>
</evidence>
<comment type="subunit">
    <text evidence="10">Monomer.</text>
</comment>
<name>A0A1F6DN84_9BACT</name>
<feature type="region of interest" description="Interaction with substrate tRNA" evidence="10">
    <location>
        <begin position="49"/>
        <end position="52"/>
    </location>
</feature>
<evidence type="ECO:0000256" key="9">
    <source>
        <dbReference type="ARBA" id="ARBA00049563"/>
    </source>
</evidence>
<evidence type="ECO:0000256" key="11">
    <source>
        <dbReference type="RuleBase" id="RU003783"/>
    </source>
</evidence>
<feature type="binding site" evidence="10">
    <location>
        <begin position="24"/>
        <end position="31"/>
    </location>
    <ligand>
        <name>ATP</name>
        <dbReference type="ChEBI" id="CHEBI:30616"/>
    </ligand>
</feature>
<feature type="site" description="Interaction with substrate tRNA" evidence="10">
    <location>
        <position position="115"/>
    </location>
</feature>
<dbReference type="InterPro" id="IPR027417">
    <property type="entry name" value="P-loop_NTPase"/>
</dbReference>
<comment type="cofactor">
    <cofactor evidence="1 10">
        <name>Mg(2+)</name>
        <dbReference type="ChEBI" id="CHEBI:18420"/>
    </cofactor>
</comment>
<evidence type="ECO:0000256" key="1">
    <source>
        <dbReference type="ARBA" id="ARBA00001946"/>
    </source>
</evidence>
<dbReference type="NCBIfam" id="TIGR00174">
    <property type="entry name" value="miaA"/>
    <property type="match status" value="1"/>
</dbReference>
<dbReference type="Gene3D" id="1.10.20.140">
    <property type="match status" value="1"/>
</dbReference>
<evidence type="ECO:0000256" key="7">
    <source>
        <dbReference type="ARBA" id="ARBA00022840"/>
    </source>
</evidence>
<comment type="catalytic activity">
    <reaction evidence="9 10 11">
        <text>adenosine(37) in tRNA + dimethylallyl diphosphate = N(6)-dimethylallyladenosine(37) in tRNA + diphosphate</text>
        <dbReference type="Rhea" id="RHEA:26482"/>
        <dbReference type="Rhea" id="RHEA-COMP:10162"/>
        <dbReference type="Rhea" id="RHEA-COMP:10375"/>
        <dbReference type="ChEBI" id="CHEBI:33019"/>
        <dbReference type="ChEBI" id="CHEBI:57623"/>
        <dbReference type="ChEBI" id="CHEBI:74411"/>
        <dbReference type="ChEBI" id="CHEBI:74415"/>
        <dbReference type="EC" id="2.5.1.75"/>
    </reaction>
</comment>
<protein>
    <recommendedName>
        <fullName evidence="10">tRNA dimethylallyltransferase</fullName>
        <ecNumber evidence="10">2.5.1.75</ecNumber>
    </recommendedName>
    <alternativeName>
        <fullName evidence="10">Dimethylallyl diphosphate:tRNA dimethylallyltransferase</fullName>
        <shortName evidence="10">DMAPP:tRNA dimethylallyltransferase</shortName>
        <shortName evidence="10">DMATase</shortName>
    </alternativeName>
    <alternativeName>
        <fullName evidence="10">Isopentenyl-diphosphate:tRNA isopentenyltransferase</fullName>
        <shortName evidence="10">IPP transferase</shortName>
        <shortName evidence="10">IPPT</shortName>
        <shortName evidence="10">IPTase</shortName>
    </alternativeName>
</protein>
<dbReference type="HAMAP" id="MF_00185">
    <property type="entry name" value="IPP_trans"/>
    <property type="match status" value="1"/>
</dbReference>
<dbReference type="Gene3D" id="3.40.50.300">
    <property type="entry name" value="P-loop containing nucleotide triphosphate hydrolases"/>
    <property type="match status" value="1"/>
</dbReference>
<comment type="caution">
    <text evidence="14">The sequence shown here is derived from an EMBL/GenBank/DDBJ whole genome shotgun (WGS) entry which is preliminary data.</text>
</comment>
<comment type="caution">
    <text evidence="10">Lacks conserved residue(s) required for the propagation of feature annotation.</text>
</comment>
<feature type="site" description="Interaction with substrate tRNA" evidence="10">
    <location>
        <position position="137"/>
    </location>
</feature>
<keyword evidence="4 10" id="KW-0808">Transferase</keyword>
<dbReference type="STRING" id="1798495.A3C19_02035"/>
<evidence type="ECO:0000256" key="6">
    <source>
        <dbReference type="ARBA" id="ARBA00022741"/>
    </source>
</evidence>
<keyword evidence="6 10" id="KW-0547">Nucleotide-binding</keyword>
<evidence type="ECO:0000256" key="8">
    <source>
        <dbReference type="ARBA" id="ARBA00022842"/>
    </source>
</evidence>
<organism evidence="14 15">
    <name type="scientific">Candidatus Kaiserbacteria bacterium RIFCSPHIGHO2_02_FULL_54_22</name>
    <dbReference type="NCBI Taxonomy" id="1798495"/>
    <lineage>
        <taxon>Bacteria</taxon>
        <taxon>Candidatus Kaiseribacteriota</taxon>
    </lineage>
</organism>
<comment type="function">
    <text evidence="2 10 12">Catalyzes the transfer of a dimethylallyl group onto the adenine at position 37 in tRNAs that read codons beginning with uridine, leading to the formation of N6-(dimethylallyl)adenosine (i(6)A).</text>
</comment>
<dbReference type="EC" id="2.5.1.75" evidence="10"/>
<proteinExistence type="inferred from homology"/>
<dbReference type="AlphaFoldDB" id="A0A1F6DN84"/>
<dbReference type="GO" id="GO:0052381">
    <property type="term" value="F:tRNA dimethylallyltransferase activity"/>
    <property type="evidence" value="ECO:0007669"/>
    <property type="project" value="UniProtKB-UniRule"/>
</dbReference>
<feature type="binding site" evidence="10">
    <location>
        <begin position="26"/>
        <end position="31"/>
    </location>
    <ligand>
        <name>substrate</name>
    </ligand>
</feature>
<evidence type="ECO:0000256" key="2">
    <source>
        <dbReference type="ARBA" id="ARBA00003213"/>
    </source>
</evidence>
<reference evidence="14 15" key="1">
    <citation type="journal article" date="2016" name="Nat. Commun.">
        <title>Thousands of microbial genomes shed light on interconnected biogeochemical processes in an aquifer system.</title>
        <authorList>
            <person name="Anantharaman K."/>
            <person name="Brown C.T."/>
            <person name="Hug L.A."/>
            <person name="Sharon I."/>
            <person name="Castelle C.J."/>
            <person name="Probst A.J."/>
            <person name="Thomas B.C."/>
            <person name="Singh A."/>
            <person name="Wilkins M.J."/>
            <person name="Karaoz U."/>
            <person name="Brodie E.L."/>
            <person name="Williams K.H."/>
            <person name="Hubbard S.S."/>
            <person name="Banfield J.F."/>
        </authorList>
    </citation>
    <scope>NUCLEOTIDE SEQUENCE [LARGE SCALE GENOMIC DNA]</scope>
</reference>
<keyword evidence="5 10" id="KW-0819">tRNA processing</keyword>
<dbReference type="PANTHER" id="PTHR11088">
    <property type="entry name" value="TRNA DIMETHYLALLYLTRANSFERASE"/>
    <property type="match status" value="1"/>
</dbReference>
<sequence>MTAQTQRSGVRHLSAGVRILCIAGPTASGKSSRAIEEALKRDGEIISVDSRQVYHGLDIGTEKITKEEMRGIPHHLIDIRDPKESYSAGDFVADATRLITEISGRGKLPILVGGTHFYFDALLSGLPTGVDANPVLREELEKLPTEELFARIRQRDPRRAAELDPQNRRRLIRALEIIDSLGTVPPRGSTTPPFRTRLNLVKYEVEWLIIDPPRKELRARIDARLRSALERGLVDEVRRVRERVGDARLNELGLEYKIVGEFLCGERTEESLLPTLSASVSQYARRQKAWLRKLITYRRKQADFT</sequence>
<dbReference type="InterPro" id="IPR039657">
    <property type="entry name" value="Dimethylallyltransferase"/>
</dbReference>
<evidence type="ECO:0000256" key="5">
    <source>
        <dbReference type="ARBA" id="ARBA00022694"/>
    </source>
</evidence>
<evidence type="ECO:0000313" key="14">
    <source>
        <dbReference type="EMBL" id="OGG62885.1"/>
    </source>
</evidence>
<dbReference type="Proteomes" id="UP000178532">
    <property type="component" value="Unassembled WGS sequence"/>
</dbReference>
<evidence type="ECO:0000256" key="4">
    <source>
        <dbReference type="ARBA" id="ARBA00022679"/>
    </source>
</evidence>
<keyword evidence="7 10" id="KW-0067">ATP-binding</keyword>
<evidence type="ECO:0000256" key="10">
    <source>
        <dbReference type="HAMAP-Rule" id="MF_00185"/>
    </source>
</evidence>
<evidence type="ECO:0000256" key="13">
    <source>
        <dbReference type="RuleBase" id="RU003785"/>
    </source>
</evidence>
<gene>
    <name evidence="10" type="primary">miaA</name>
    <name evidence="14" type="ORF">A3C19_02035</name>
</gene>
<accession>A0A1F6DN84</accession>
<keyword evidence="8 10" id="KW-0460">Magnesium</keyword>